<evidence type="ECO:0000256" key="4">
    <source>
        <dbReference type="SAM" id="MobiDB-lite"/>
    </source>
</evidence>
<keyword evidence="5" id="KW-0812">Transmembrane</keyword>
<dbReference type="EMBL" id="FOVH01000004">
    <property type="protein sequence ID" value="SFO08553.1"/>
    <property type="molecule type" value="Genomic_DNA"/>
</dbReference>
<dbReference type="PANTHER" id="PTHR43630:SF1">
    <property type="entry name" value="POLY-BETA-1,6-N-ACETYL-D-GLUCOSAMINE SYNTHASE"/>
    <property type="match status" value="1"/>
</dbReference>
<dbReference type="PANTHER" id="PTHR43630">
    <property type="entry name" value="POLY-BETA-1,6-N-ACETYL-D-GLUCOSAMINE SYNTHASE"/>
    <property type="match status" value="1"/>
</dbReference>
<dbReference type="GO" id="GO:0016757">
    <property type="term" value="F:glycosyltransferase activity"/>
    <property type="evidence" value="ECO:0007669"/>
    <property type="project" value="UniProtKB-KW"/>
</dbReference>
<dbReference type="Pfam" id="PF13641">
    <property type="entry name" value="Glyco_tranf_2_3"/>
    <property type="match status" value="1"/>
</dbReference>
<dbReference type="Gene3D" id="3.90.550.10">
    <property type="entry name" value="Spore Coat Polysaccharide Biosynthesis Protein SpsA, Chain A"/>
    <property type="match status" value="1"/>
</dbReference>
<feature type="region of interest" description="Disordered" evidence="4">
    <location>
        <begin position="1"/>
        <end position="62"/>
    </location>
</feature>
<feature type="transmembrane region" description="Helical" evidence="5">
    <location>
        <begin position="455"/>
        <end position="478"/>
    </location>
</feature>
<evidence type="ECO:0000256" key="5">
    <source>
        <dbReference type="SAM" id="Phobius"/>
    </source>
</evidence>
<reference evidence="6 7" key="1">
    <citation type="submission" date="2016-10" db="EMBL/GenBank/DDBJ databases">
        <authorList>
            <person name="de Groot N.N."/>
        </authorList>
    </citation>
    <scope>NUCLEOTIDE SEQUENCE [LARGE SCALE GENOMIC DNA]</scope>
    <source>
        <strain evidence="6 7">DSM 43067</strain>
    </source>
</reference>
<keyword evidence="3 6" id="KW-0808">Transferase</keyword>
<dbReference type="SUPFAM" id="SSF53448">
    <property type="entry name" value="Nucleotide-diphospho-sugar transferases"/>
    <property type="match status" value="1"/>
</dbReference>
<organism evidence="6 7">
    <name type="scientific">Actinomadura madurae</name>
    <dbReference type="NCBI Taxonomy" id="1993"/>
    <lineage>
        <taxon>Bacteria</taxon>
        <taxon>Bacillati</taxon>
        <taxon>Actinomycetota</taxon>
        <taxon>Actinomycetes</taxon>
        <taxon>Streptosporangiales</taxon>
        <taxon>Thermomonosporaceae</taxon>
        <taxon>Actinomadura</taxon>
    </lineage>
</organism>
<dbReference type="AlphaFoldDB" id="A0A1I5EB52"/>
<sequence length="488" mass="53977">MHPASGASEGDMTAAPHARPERHRLTRPGHAAPSHALPARPGPGHLASSTPWGTRPGLHHPAAAISPTVTVPDRAAAAIMPPPVRRRPVTPPRPPLREAAPPVQTPRPSVRRDLPRPAPEPARRRRDRDGKRGLPVTRPDAMRVTVLIPAHNEAKQITETIASLRRQERPPDHIVVIADNCTDATAALAQLCGVEIVGTRENRHKKAGALNQVLDRLLPILGPDDAIMVMDADSALDPGFIRHGVDYLASGRYAAVGGTFTGKPGGGTVGMFQRNEYARYARDVRRLQGRALVLTGTATIFRAATLREVIAARRERRLPGLPHVYDVRVLTEDNELTLAILHLGFRILCPRECTLTTEVMPTWRELARQRLRWKRGALENLVDYGWTPITRPYWGRQLLSLIGILVISAYLISLAYSVFWLGGIQLSPVWAGITVIFMVERTVTVRQRGAAQMALAATIVVEMVFDVFLQIVQARAFWQAAWRKERKW</sequence>
<gene>
    <name evidence="6" type="ORF">SAMN04489713_10446</name>
</gene>
<evidence type="ECO:0000313" key="7">
    <source>
        <dbReference type="Proteomes" id="UP000183413"/>
    </source>
</evidence>
<dbReference type="eggNOG" id="COG1215">
    <property type="taxonomic scope" value="Bacteria"/>
</dbReference>
<dbReference type="CDD" id="cd06423">
    <property type="entry name" value="CESA_like"/>
    <property type="match status" value="1"/>
</dbReference>
<feature type="region of interest" description="Disordered" evidence="4">
    <location>
        <begin position="77"/>
        <end position="138"/>
    </location>
</feature>
<name>A0A1I5EB52_9ACTN</name>
<feature type="transmembrane region" description="Helical" evidence="5">
    <location>
        <begin position="425"/>
        <end position="443"/>
    </location>
</feature>
<dbReference type="Proteomes" id="UP000183413">
    <property type="component" value="Unassembled WGS sequence"/>
</dbReference>
<dbReference type="STRING" id="1993.SAMN04489713_10446"/>
<keyword evidence="7" id="KW-1185">Reference proteome</keyword>
<feature type="transmembrane region" description="Helical" evidence="5">
    <location>
        <begin position="398"/>
        <end position="419"/>
    </location>
</feature>
<evidence type="ECO:0000256" key="3">
    <source>
        <dbReference type="ARBA" id="ARBA00022679"/>
    </source>
</evidence>
<dbReference type="InParanoid" id="A0A1I5EB52"/>
<keyword evidence="5" id="KW-1133">Transmembrane helix</keyword>
<proteinExistence type="inferred from homology"/>
<evidence type="ECO:0000256" key="2">
    <source>
        <dbReference type="ARBA" id="ARBA00022676"/>
    </source>
</evidence>
<accession>A0A1I5EB52</accession>
<evidence type="ECO:0000313" key="6">
    <source>
        <dbReference type="EMBL" id="SFO08553.1"/>
    </source>
</evidence>
<keyword evidence="5" id="KW-0472">Membrane</keyword>
<dbReference type="InterPro" id="IPR029044">
    <property type="entry name" value="Nucleotide-diphossugar_trans"/>
</dbReference>
<evidence type="ECO:0000256" key="1">
    <source>
        <dbReference type="ARBA" id="ARBA00006739"/>
    </source>
</evidence>
<keyword evidence="2" id="KW-0328">Glycosyltransferase</keyword>
<comment type="similarity">
    <text evidence="1">Belongs to the glycosyltransferase 2 family.</text>
</comment>
<protein>
    <submittedName>
        <fullName evidence="6">Glycosyltransferase, catalytic subunit of cellulose synthase and poly-beta-1,6-N-acetylglucosamine synthase</fullName>
    </submittedName>
</protein>